<keyword evidence="11" id="KW-1185">Reference proteome</keyword>
<evidence type="ECO:0000256" key="7">
    <source>
        <dbReference type="ARBA" id="ARBA00023136"/>
    </source>
</evidence>
<dbReference type="Proteomes" id="UP000572984">
    <property type="component" value="Unassembled WGS sequence"/>
</dbReference>
<reference evidence="10 11" key="1">
    <citation type="submission" date="2020-07" db="EMBL/GenBank/DDBJ databases">
        <title>Draft genome and description of Microvirga mediterraneensis Marseille-Q2068 sp. nov.</title>
        <authorList>
            <person name="Boxberger M."/>
        </authorList>
    </citation>
    <scope>NUCLEOTIDE SEQUENCE [LARGE SCALE GENOMIC DNA]</scope>
    <source>
        <strain evidence="10 11">Marseille-Q2068</strain>
    </source>
</reference>
<dbReference type="PROSITE" id="PS51012">
    <property type="entry name" value="ABC_TM2"/>
    <property type="match status" value="1"/>
</dbReference>
<comment type="caution">
    <text evidence="8">Lacks conserved residue(s) required for the propagation of feature annotation.</text>
</comment>
<gene>
    <name evidence="10" type="ORF">H0S73_06655</name>
</gene>
<dbReference type="Gene3D" id="3.40.1710.10">
    <property type="entry name" value="abc type-2 transporter like domain"/>
    <property type="match status" value="1"/>
</dbReference>
<proteinExistence type="inferred from homology"/>
<dbReference type="PRINTS" id="PR00164">
    <property type="entry name" value="ABC2TRNSPORT"/>
</dbReference>
<evidence type="ECO:0000256" key="6">
    <source>
        <dbReference type="ARBA" id="ARBA00022989"/>
    </source>
</evidence>
<dbReference type="Pfam" id="PF12698">
    <property type="entry name" value="ABC2_membrane_3"/>
    <property type="match status" value="1"/>
</dbReference>
<name>A0A838BJZ0_9HYPH</name>
<dbReference type="InterPro" id="IPR013525">
    <property type="entry name" value="ABC2_TM"/>
</dbReference>
<keyword evidence="7 8" id="KW-0472">Membrane</keyword>
<evidence type="ECO:0000256" key="8">
    <source>
        <dbReference type="RuleBase" id="RU361157"/>
    </source>
</evidence>
<keyword evidence="5 8" id="KW-0812">Transmembrane</keyword>
<dbReference type="PANTHER" id="PTHR30294">
    <property type="entry name" value="MEMBRANE COMPONENT OF ABC TRANSPORTER YHHJ-RELATED"/>
    <property type="match status" value="1"/>
</dbReference>
<comment type="caution">
    <text evidence="10">The sequence shown here is derived from an EMBL/GenBank/DDBJ whole genome shotgun (WGS) entry which is preliminary data.</text>
</comment>
<evidence type="ECO:0000256" key="1">
    <source>
        <dbReference type="ARBA" id="ARBA00004651"/>
    </source>
</evidence>
<keyword evidence="6 8" id="KW-1133">Transmembrane helix</keyword>
<organism evidence="10 11">
    <name type="scientific">Microvirga mediterraneensis</name>
    <dbReference type="NCBI Taxonomy" id="2754695"/>
    <lineage>
        <taxon>Bacteria</taxon>
        <taxon>Pseudomonadati</taxon>
        <taxon>Pseudomonadota</taxon>
        <taxon>Alphaproteobacteria</taxon>
        <taxon>Hyphomicrobiales</taxon>
        <taxon>Methylobacteriaceae</taxon>
        <taxon>Microvirga</taxon>
    </lineage>
</organism>
<dbReference type="GO" id="GO:0140359">
    <property type="term" value="F:ABC-type transporter activity"/>
    <property type="evidence" value="ECO:0007669"/>
    <property type="project" value="InterPro"/>
</dbReference>
<evidence type="ECO:0000256" key="2">
    <source>
        <dbReference type="ARBA" id="ARBA00007783"/>
    </source>
</evidence>
<feature type="transmembrane region" description="Helical" evidence="8">
    <location>
        <begin position="349"/>
        <end position="367"/>
    </location>
</feature>
<evidence type="ECO:0000313" key="11">
    <source>
        <dbReference type="Proteomes" id="UP000572984"/>
    </source>
</evidence>
<dbReference type="PANTHER" id="PTHR30294:SF44">
    <property type="entry name" value="MULTIDRUG ABC TRANSPORTER PERMEASE YBHR-RELATED"/>
    <property type="match status" value="1"/>
</dbReference>
<dbReference type="InterPro" id="IPR051449">
    <property type="entry name" value="ABC-2_transporter_component"/>
</dbReference>
<feature type="transmembrane region" description="Helical" evidence="8">
    <location>
        <begin position="290"/>
        <end position="309"/>
    </location>
</feature>
<feature type="transmembrane region" description="Helical" evidence="8">
    <location>
        <begin position="227"/>
        <end position="251"/>
    </location>
</feature>
<dbReference type="GO" id="GO:0043190">
    <property type="term" value="C:ATP-binding cassette (ABC) transporter complex"/>
    <property type="evidence" value="ECO:0007669"/>
    <property type="project" value="InterPro"/>
</dbReference>
<evidence type="ECO:0000313" key="10">
    <source>
        <dbReference type="EMBL" id="MBA1155808.1"/>
    </source>
</evidence>
<evidence type="ECO:0000256" key="4">
    <source>
        <dbReference type="ARBA" id="ARBA00022475"/>
    </source>
</evidence>
<evidence type="ECO:0000256" key="3">
    <source>
        <dbReference type="ARBA" id="ARBA00022448"/>
    </source>
</evidence>
<accession>A0A838BJZ0</accession>
<feature type="domain" description="ABC transmembrane type-2" evidence="9">
    <location>
        <begin position="132"/>
        <end position="370"/>
    </location>
</feature>
<comment type="subcellular location">
    <subcellularLocation>
        <location evidence="8">Cell inner membrane</location>
        <topology evidence="8">Multi-pass membrane protein</topology>
    </subcellularLocation>
    <subcellularLocation>
        <location evidence="1">Cell membrane</location>
        <topology evidence="1">Multi-pass membrane protein</topology>
    </subcellularLocation>
</comment>
<evidence type="ECO:0000259" key="9">
    <source>
        <dbReference type="PROSITE" id="PS51012"/>
    </source>
</evidence>
<protein>
    <recommendedName>
        <fullName evidence="8">Transport permease protein</fullName>
    </recommendedName>
</protein>
<keyword evidence="3 8" id="KW-0813">Transport</keyword>
<sequence length="372" mass="40634">MIEALFRILALMRKELLVILKDPRSRVTLILPPVLQCLIFGYAATYDLNNVPYALVDHDRSAASQALAARLDGSGIFTRIATLEQTDLAAAYLANRRVVLIVVIDQDFERDLTAGLPAAVQVIADGRNSNTAGIAQGYVGTIAAAFGQAWRVSHGLPGQAVQVTTRAWYNPSLETRWNMIPSLIGTITMLMTMMLTAMSVAREREEGTFDQLLVAPFRPTEIMIGKAVPSMMVGIVQSSLIFLVALFWFQIPFAGSYLVLYLGLVLFLAAAIGIGLFLSSIAGTMQQAMILTFVLLMPFMLLSGLMAPAENMPAALQYFTLINPLQYAISITRRVYLEGAGLDQLLPDMLALVAIAAVTLPFAAWLFRNRLT</sequence>
<feature type="transmembrane region" description="Helical" evidence="8">
    <location>
        <begin position="257"/>
        <end position="278"/>
    </location>
</feature>
<dbReference type="InterPro" id="IPR000412">
    <property type="entry name" value="ABC_2_transport"/>
</dbReference>
<dbReference type="EMBL" id="JACDXJ010000001">
    <property type="protein sequence ID" value="MBA1155808.1"/>
    <property type="molecule type" value="Genomic_DNA"/>
</dbReference>
<keyword evidence="4 8" id="KW-1003">Cell membrane</keyword>
<dbReference type="RefSeq" id="WP_181051411.1">
    <property type="nucleotide sequence ID" value="NZ_JACDXJ010000001.1"/>
</dbReference>
<comment type="similarity">
    <text evidence="2 8">Belongs to the ABC-2 integral membrane protein family.</text>
</comment>
<feature type="transmembrane region" description="Helical" evidence="8">
    <location>
        <begin position="179"/>
        <end position="201"/>
    </location>
</feature>
<dbReference type="AlphaFoldDB" id="A0A838BJZ0"/>
<dbReference type="InterPro" id="IPR047817">
    <property type="entry name" value="ABC2_TM_bact-type"/>
</dbReference>
<evidence type="ECO:0000256" key="5">
    <source>
        <dbReference type="ARBA" id="ARBA00022692"/>
    </source>
</evidence>